<dbReference type="InterPro" id="IPR011009">
    <property type="entry name" value="Kinase-like_dom_sf"/>
</dbReference>
<dbReference type="InterPro" id="IPR014729">
    <property type="entry name" value="Rossmann-like_a/b/a_fold"/>
</dbReference>
<feature type="region of interest" description="Disordered" evidence="1">
    <location>
        <begin position="203"/>
        <end position="225"/>
    </location>
</feature>
<dbReference type="EMBL" id="JBJKTR010000013">
    <property type="protein sequence ID" value="KAL3350940.1"/>
    <property type="molecule type" value="Genomic_DNA"/>
</dbReference>
<dbReference type="CDD" id="cd14066">
    <property type="entry name" value="STKc_IRAK"/>
    <property type="match status" value="1"/>
</dbReference>
<dbReference type="SUPFAM" id="SSF56112">
    <property type="entry name" value="Protein kinase-like (PK-like)"/>
    <property type="match status" value="1"/>
</dbReference>
<dbReference type="Proteomes" id="UP001627284">
    <property type="component" value="Unassembled WGS sequence"/>
</dbReference>
<dbReference type="PANTHER" id="PTHR47987:SF11">
    <property type="entry name" value="RECEPTOR-LIKE CYTOSOLIC SERINE_THREONINE-PROTEIN KINASE RBK1 ISOFORM X1"/>
    <property type="match status" value="1"/>
</dbReference>
<dbReference type="Pfam" id="PF00582">
    <property type="entry name" value="Usp"/>
    <property type="match status" value="1"/>
</dbReference>
<dbReference type="InterPro" id="IPR006016">
    <property type="entry name" value="UspA"/>
</dbReference>
<accession>A0ABD2T598</accession>
<dbReference type="Gene3D" id="3.40.50.620">
    <property type="entry name" value="HUPs"/>
    <property type="match status" value="1"/>
</dbReference>
<dbReference type="InterPro" id="IPR000719">
    <property type="entry name" value="Prot_kinase_dom"/>
</dbReference>
<dbReference type="AlphaFoldDB" id="A0ABD2T598"/>
<dbReference type="Gene3D" id="3.30.200.20">
    <property type="entry name" value="Phosphorylase Kinase, domain 1"/>
    <property type="match status" value="1"/>
</dbReference>
<dbReference type="EMBL" id="JBJKTR010000013">
    <property type="protein sequence ID" value="KAL3350942.1"/>
    <property type="molecule type" value="Genomic_DNA"/>
</dbReference>
<proteinExistence type="predicted"/>
<protein>
    <recommendedName>
        <fullName evidence="2">Protein kinase domain-containing protein</fullName>
    </recommendedName>
</protein>
<evidence type="ECO:0000256" key="1">
    <source>
        <dbReference type="SAM" id="MobiDB-lite"/>
    </source>
</evidence>
<evidence type="ECO:0000259" key="2">
    <source>
        <dbReference type="PROSITE" id="PS50011"/>
    </source>
</evidence>
<organism evidence="3 4">
    <name type="scientific">Solanum stoloniferum</name>
    <dbReference type="NCBI Taxonomy" id="62892"/>
    <lineage>
        <taxon>Eukaryota</taxon>
        <taxon>Viridiplantae</taxon>
        <taxon>Streptophyta</taxon>
        <taxon>Embryophyta</taxon>
        <taxon>Tracheophyta</taxon>
        <taxon>Spermatophyta</taxon>
        <taxon>Magnoliopsida</taxon>
        <taxon>eudicotyledons</taxon>
        <taxon>Gunneridae</taxon>
        <taxon>Pentapetalae</taxon>
        <taxon>asterids</taxon>
        <taxon>lamiids</taxon>
        <taxon>Solanales</taxon>
        <taxon>Solanaceae</taxon>
        <taxon>Solanoideae</taxon>
        <taxon>Solaneae</taxon>
        <taxon>Solanum</taxon>
    </lineage>
</organism>
<dbReference type="InterPro" id="IPR046958">
    <property type="entry name" value="RBK1/2/STUNTED"/>
</dbReference>
<dbReference type="FunFam" id="3.30.200.20:FF:000268">
    <property type="entry name" value="probable receptor-like serine/threonine-protein kinase At5g57670"/>
    <property type="match status" value="1"/>
</dbReference>
<dbReference type="InterPro" id="IPR008271">
    <property type="entry name" value="Ser/Thr_kinase_AS"/>
</dbReference>
<comment type="caution">
    <text evidence="3">The sequence shown here is derived from an EMBL/GenBank/DDBJ whole genome shotgun (WGS) entry which is preliminary data.</text>
</comment>
<evidence type="ECO:0000313" key="4">
    <source>
        <dbReference type="Proteomes" id="UP001627284"/>
    </source>
</evidence>
<gene>
    <name evidence="3" type="ORF">AABB24_023373</name>
</gene>
<dbReference type="Gene3D" id="1.10.510.10">
    <property type="entry name" value="Transferase(Phosphotransferase) domain 1"/>
    <property type="match status" value="1"/>
</dbReference>
<dbReference type="PROSITE" id="PS00108">
    <property type="entry name" value="PROTEIN_KINASE_ST"/>
    <property type="match status" value="1"/>
</dbReference>
<dbReference type="PROSITE" id="PS50011">
    <property type="entry name" value="PROTEIN_KINASE_DOM"/>
    <property type="match status" value="1"/>
</dbReference>
<dbReference type="EMBL" id="JBJKTR010000013">
    <property type="protein sequence ID" value="KAL3350941.1"/>
    <property type="molecule type" value="Genomic_DNA"/>
</dbReference>
<dbReference type="FunFam" id="1.10.510.10:FF:000284">
    <property type="entry name" value="Putative receptor-like serine/threonine-protein kinase"/>
    <property type="match status" value="1"/>
</dbReference>
<evidence type="ECO:0000313" key="3">
    <source>
        <dbReference type="EMBL" id="KAL3350942.1"/>
    </source>
</evidence>
<feature type="domain" description="Protein kinase" evidence="2">
    <location>
        <begin position="343"/>
        <end position="623"/>
    </location>
</feature>
<name>A0ABD2T598_9SOLN</name>
<dbReference type="CDD" id="cd00293">
    <property type="entry name" value="USP-like"/>
    <property type="match status" value="1"/>
</dbReference>
<sequence length="694" mass="77332">MIFAKILESEKRNVIVGIRFDGHIRELLNWAIVKVAEPGDRVIALHVCRNAESIANVKSTLDTYLYDYDGLCNKKQVDLISVVAEGSSIRRVLVREAKNHAALAVIVGTCKHSTLGGWTSIAKYCAKKLPTTTEVMAIDNGKVLFRRTSTSQLKGSFSDPKPSLYLERISTLKDCESEFGESEISEFGRFSCEVTRTLERWTNGTQNIKEENTSPSGKHKKGSLSLGSISLPTEDCIAAAATTTTPGWPLLQTTSSLNEPAKVKRKMSVVQWVMTLPNRSMLDSPKSNSSPKENQNASGMENSYSLMDFIEKESASVGTQLIKDYFGCKWFSYDVLRSSTSNFSSDKLIGKGGENSVYKAVLSDGKSVAVKVLNSSEEERKNFRQEMDIMTRVEHKNIAHLLGICIKDSDLISVYDFHSKGNLEENIHGRTKSVLPWERRFRIAVGIAEALNYLHNECRRPVIHRDVKSSNILLNDDFEPQLSDFGLAIWGPTKASFLTHSDVVGTFGYLAPEYFMYGKVSDKIDVYSFGVVLLELLSGRKAIGFETPSGQESLVMWAKPKLESRNFNAILDENLNVNIEDDQVQRMILAARLCLTQAARLRPNISQILKMLKGEKGGNEEVIARNNNTEEYNDDEVYPDSSAESHLSLAFLDVNYDNSTCFSSSQDQSSPLSSVDEYLREDGADHQALNISSF</sequence>
<reference evidence="3 4" key="1">
    <citation type="submission" date="2024-05" db="EMBL/GenBank/DDBJ databases">
        <title>De novo assembly of an allotetraploid wild potato.</title>
        <authorList>
            <person name="Hosaka A.J."/>
        </authorList>
    </citation>
    <scope>NUCLEOTIDE SEQUENCE [LARGE SCALE GENOMIC DNA]</scope>
    <source>
        <tissue evidence="3">Young leaves</tissue>
    </source>
</reference>
<keyword evidence="4" id="KW-1185">Reference proteome</keyword>
<dbReference type="SUPFAM" id="SSF52402">
    <property type="entry name" value="Adenine nucleotide alpha hydrolases-like"/>
    <property type="match status" value="1"/>
</dbReference>
<dbReference type="Pfam" id="PF00069">
    <property type="entry name" value="Pkinase"/>
    <property type="match status" value="1"/>
</dbReference>
<dbReference type="PANTHER" id="PTHR47987">
    <property type="entry name" value="OS08G0249100 PROTEIN"/>
    <property type="match status" value="1"/>
</dbReference>
<dbReference type="SMART" id="SM00220">
    <property type="entry name" value="S_TKc"/>
    <property type="match status" value="1"/>
</dbReference>